<comment type="caution">
    <text evidence="1">The sequence shown here is derived from an EMBL/GenBank/DDBJ whole genome shotgun (WGS) entry which is preliminary data.</text>
</comment>
<organism evidence="1 2">
    <name type="scientific">Arctium lappa</name>
    <name type="common">Greater burdock</name>
    <name type="synonym">Lappa major</name>
    <dbReference type="NCBI Taxonomy" id="4217"/>
    <lineage>
        <taxon>Eukaryota</taxon>
        <taxon>Viridiplantae</taxon>
        <taxon>Streptophyta</taxon>
        <taxon>Embryophyta</taxon>
        <taxon>Tracheophyta</taxon>
        <taxon>Spermatophyta</taxon>
        <taxon>Magnoliopsida</taxon>
        <taxon>eudicotyledons</taxon>
        <taxon>Gunneridae</taxon>
        <taxon>Pentapetalae</taxon>
        <taxon>asterids</taxon>
        <taxon>campanulids</taxon>
        <taxon>Asterales</taxon>
        <taxon>Asteraceae</taxon>
        <taxon>Carduoideae</taxon>
        <taxon>Cardueae</taxon>
        <taxon>Arctiinae</taxon>
        <taxon>Arctium</taxon>
    </lineage>
</organism>
<evidence type="ECO:0000313" key="1">
    <source>
        <dbReference type="EMBL" id="KAI3734734.1"/>
    </source>
</evidence>
<sequence>MQKPIGYRKAGKKHVAKKSVETKGQMKKMVLKESIKIWVPKSTKTVSTATSNSTADRDSAARSNIAATNVSTAENFNASNTVSTSSKVTTANTVTAADTVTTPNKVSTAKHASVANAVSSSKTSTASSKCAAKPIIVTKYSSNEESKFKNLVKKECKYFDDKGVPKTTLAWVPNQY</sequence>
<reference evidence="1 2" key="2">
    <citation type="journal article" date="2022" name="Mol. Ecol. Resour.">
        <title>The genomes of chicory, endive, great burdock and yacon provide insights into Asteraceae paleo-polyploidization history and plant inulin production.</title>
        <authorList>
            <person name="Fan W."/>
            <person name="Wang S."/>
            <person name="Wang H."/>
            <person name="Wang A."/>
            <person name="Jiang F."/>
            <person name="Liu H."/>
            <person name="Zhao H."/>
            <person name="Xu D."/>
            <person name="Zhang Y."/>
        </authorList>
    </citation>
    <scope>NUCLEOTIDE SEQUENCE [LARGE SCALE GENOMIC DNA]</scope>
    <source>
        <strain evidence="2">cv. Niubang</strain>
    </source>
</reference>
<name>A0ACB9CKF0_ARCLA</name>
<gene>
    <name evidence="1" type="ORF">L6452_14210</name>
</gene>
<evidence type="ECO:0000313" key="2">
    <source>
        <dbReference type="Proteomes" id="UP001055879"/>
    </source>
</evidence>
<dbReference type="EMBL" id="CM042050">
    <property type="protein sequence ID" value="KAI3734734.1"/>
    <property type="molecule type" value="Genomic_DNA"/>
</dbReference>
<proteinExistence type="predicted"/>
<keyword evidence="2" id="KW-1185">Reference proteome</keyword>
<reference evidence="2" key="1">
    <citation type="journal article" date="2022" name="Mol. Ecol. Resour.">
        <title>The genomes of chicory, endive, great burdock and yacon provide insights into Asteraceae palaeo-polyploidization history and plant inulin production.</title>
        <authorList>
            <person name="Fan W."/>
            <person name="Wang S."/>
            <person name="Wang H."/>
            <person name="Wang A."/>
            <person name="Jiang F."/>
            <person name="Liu H."/>
            <person name="Zhao H."/>
            <person name="Xu D."/>
            <person name="Zhang Y."/>
        </authorList>
    </citation>
    <scope>NUCLEOTIDE SEQUENCE [LARGE SCALE GENOMIC DNA]</scope>
    <source>
        <strain evidence="2">cv. Niubang</strain>
    </source>
</reference>
<protein>
    <submittedName>
        <fullName evidence="1">Uncharacterized protein</fullName>
    </submittedName>
</protein>
<dbReference type="Proteomes" id="UP001055879">
    <property type="component" value="Linkage Group LG04"/>
</dbReference>
<accession>A0ACB9CKF0</accession>